<dbReference type="Proteomes" id="UP000681722">
    <property type="component" value="Unassembled WGS sequence"/>
</dbReference>
<evidence type="ECO:0000256" key="1">
    <source>
        <dbReference type="ARBA" id="ARBA00023268"/>
    </source>
</evidence>
<proteinExistence type="predicted"/>
<dbReference type="Pfam" id="PF17919">
    <property type="entry name" value="RT_RNaseH_2"/>
    <property type="match status" value="1"/>
</dbReference>
<keyword evidence="5" id="KW-1185">Reference proteome</keyword>
<dbReference type="PANTHER" id="PTHR37984:SF5">
    <property type="entry name" value="PROTEIN NYNRIN-LIKE"/>
    <property type="match status" value="1"/>
</dbReference>
<dbReference type="InterPro" id="IPR041577">
    <property type="entry name" value="RT_RNaseH_2"/>
</dbReference>
<evidence type="ECO:0000313" key="4">
    <source>
        <dbReference type="EMBL" id="CAF4122335.1"/>
    </source>
</evidence>
<feature type="domain" description="Reverse transcriptase/retrotransposon-derived protein RNase H-like" evidence="2">
    <location>
        <begin position="238"/>
        <end position="328"/>
    </location>
</feature>
<dbReference type="FunFam" id="3.10.20.370:FF:000001">
    <property type="entry name" value="Retrovirus-related Pol polyprotein from transposon 17.6-like protein"/>
    <property type="match status" value="1"/>
</dbReference>
<dbReference type="GO" id="GO:0003824">
    <property type="term" value="F:catalytic activity"/>
    <property type="evidence" value="ECO:0007669"/>
    <property type="project" value="UniProtKB-KW"/>
</dbReference>
<dbReference type="PANTHER" id="PTHR37984">
    <property type="entry name" value="PROTEIN CBG26694"/>
    <property type="match status" value="1"/>
</dbReference>
<feature type="non-terminal residue" evidence="3">
    <location>
        <position position="1"/>
    </location>
</feature>
<evidence type="ECO:0000313" key="3">
    <source>
        <dbReference type="EMBL" id="CAF1300153.1"/>
    </source>
</evidence>
<dbReference type="AlphaFoldDB" id="A0A815DZK9"/>
<dbReference type="InterPro" id="IPR043502">
    <property type="entry name" value="DNA/RNA_pol_sf"/>
</dbReference>
<dbReference type="InterPro" id="IPR050951">
    <property type="entry name" value="Retrovirus_Pol_polyprotein"/>
</dbReference>
<protein>
    <recommendedName>
        <fullName evidence="2">Reverse transcriptase/retrotransposon-derived protein RNase H-like domain-containing protein</fullName>
    </recommendedName>
</protein>
<gene>
    <name evidence="3" type="ORF">GPM918_LOCUS28477</name>
    <name evidence="4" type="ORF">SRO942_LOCUS28977</name>
</gene>
<dbReference type="Proteomes" id="UP000663829">
    <property type="component" value="Unassembled WGS sequence"/>
</dbReference>
<dbReference type="Gene3D" id="3.10.10.10">
    <property type="entry name" value="HIV Type 1 Reverse Transcriptase, subunit A, domain 1"/>
    <property type="match status" value="1"/>
</dbReference>
<organism evidence="3 5">
    <name type="scientific">Didymodactylos carnosus</name>
    <dbReference type="NCBI Taxonomy" id="1234261"/>
    <lineage>
        <taxon>Eukaryota</taxon>
        <taxon>Metazoa</taxon>
        <taxon>Spiralia</taxon>
        <taxon>Gnathifera</taxon>
        <taxon>Rotifera</taxon>
        <taxon>Eurotatoria</taxon>
        <taxon>Bdelloidea</taxon>
        <taxon>Philodinida</taxon>
        <taxon>Philodinidae</taxon>
        <taxon>Didymodactylos</taxon>
    </lineage>
</organism>
<dbReference type="OrthoDB" id="775972at2759"/>
<dbReference type="EMBL" id="CAJOBC010036994">
    <property type="protein sequence ID" value="CAF4122335.1"/>
    <property type="molecule type" value="Genomic_DNA"/>
</dbReference>
<name>A0A815DZK9_9BILA</name>
<dbReference type="EMBL" id="CAJNOQ010012444">
    <property type="protein sequence ID" value="CAF1300153.1"/>
    <property type="molecule type" value="Genomic_DNA"/>
</dbReference>
<dbReference type="Gene3D" id="3.10.20.370">
    <property type="match status" value="1"/>
</dbReference>
<accession>A0A815DZK9</accession>
<sequence>FRKEQSASAEISPDVEVNNNLATYSLMAISTTKLPPYYRAIIQVKPHKPFECFSPETSYAVHSIGDSPRVANGILTPQPHLCIEVANISRKHIYISPGQKLATLERLDERQINLLEHINRIPVEQEGDTLPDLSCTELTGQEKKQLQTLIEQFPKVFSNTPGRTNVLEHHIETQPGVKPFNSAPYRCGPPKRDIISKETKQMLESGVASPSKSAWASPVVLVPKKDGTLRFCVDYRKLNSVTDCLSRAPILTPPDFHNPFIIETDASCLGLGAVLGQEYADKNVVIAYASRTLSAAERKYGASEREALGIVWATQHFRPYIEGQDLTIRSDC</sequence>
<evidence type="ECO:0000259" key="2">
    <source>
        <dbReference type="Pfam" id="PF17919"/>
    </source>
</evidence>
<keyword evidence="1" id="KW-0511">Multifunctional enzyme</keyword>
<dbReference type="CDD" id="cd09274">
    <property type="entry name" value="RNase_HI_RT_Ty3"/>
    <property type="match status" value="1"/>
</dbReference>
<evidence type="ECO:0000313" key="5">
    <source>
        <dbReference type="Proteomes" id="UP000663829"/>
    </source>
</evidence>
<dbReference type="SUPFAM" id="SSF56672">
    <property type="entry name" value="DNA/RNA polymerases"/>
    <property type="match status" value="1"/>
</dbReference>
<reference evidence="3" key="1">
    <citation type="submission" date="2021-02" db="EMBL/GenBank/DDBJ databases">
        <authorList>
            <person name="Nowell W R."/>
        </authorList>
    </citation>
    <scope>NUCLEOTIDE SEQUENCE</scope>
</reference>
<comment type="caution">
    <text evidence="3">The sequence shown here is derived from an EMBL/GenBank/DDBJ whole genome shotgun (WGS) entry which is preliminary data.</text>
</comment>